<evidence type="ECO:0000313" key="1">
    <source>
        <dbReference type="Proteomes" id="UP000887569"/>
    </source>
</evidence>
<sequence>MRRGYLSVPQMPGKGAYEVLTDGPIAIWHFLANREYRGRKRYAFQIYREAVPLCFLTMKHLSYVVMQSDVPIFVPKHMHVIVEVSTKQLLIFKGAKIFMIRRIFENLRNYRLFLLSDAHFNAKERGNSNRN</sequence>
<evidence type="ECO:0000313" key="2">
    <source>
        <dbReference type="WBParaSite" id="PgB17_g063_t01"/>
    </source>
</evidence>
<dbReference type="AlphaFoldDB" id="A0A914ZSB0"/>
<proteinExistence type="predicted"/>
<dbReference type="WBParaSite" id="PgB17_g063_t01">
    <property type="protein sequence ID" value="PgB17_g063_t01"/>
    <property type="gene ID" value="PgB17_g063"/>
</dbReference>
<reference evidence="2" key="1">
    <citation type="submission" date="2022-11" db="UniProtKB">
        <authorList>
            <consortium name="WormBaseParasite"/>
        </authorList>
    </citation>
    <scope>IDENTIFICATION</scope>
</reference>
<keyword evidence="1" id="KW-1185">Reference proteome</keyword>
<dbReference type="Proteomes" id="UP000887569">
    <property type="component" value="Unplaced"/>
</dbReference>
<accession>A0A914ZSB0</accession>
<protein>
    <submittedName>
        <fullName evidence="2">Uncharacterized protein</fullName>
    </submittedName>
</protein>
<name>A0A914ZSB0_PARUN</name>
<organism evidence="1 2">
    <name type="scientific">Parascaris univalens</name>
    <name type="common">Nematode worm</name>
    <dbReference type="NCBI Taxonomy" id="6257"/>
    <lineage>
        <taxon>Eukaryota</taxon>
        <taxon>Metazoa</taxon>
        <taxon>Ecdysozoa</taxon>
        <taxon>Nematoda</taxon>
        <taxon>Chromadorea</taxon>
        <taxon>Rhabditida</taxon>
        <taxon>Spirurina</taxon>
        <taxon>Ascaridomorpha</taxon>
        <taxon>Ascaridoidea</taxon>
        <taxon>Ascarididae</taxon>
        <taxon>Parascaris</taxon>
    </lineage>
</organism>